<dbReference type="Proteomes" id="UP000325255">
    <property type="component" value="Unassembled WGS sequence"/>
</dbReference>
<keyword evidence="3" id="KW-1185">Reference proteome</keyword>
<name>A0A5M6IV35_9PROT</name>
<sequence>MKTVPLFYWMHGENVTQNFAKMIDWALSRHGFNVIHICASAPDFHENLQNLFRSRQIAFGFSLTHAALNLHVNNAPIWDILPIKYFVYLLDAPIYYINSPLMQKLLFETENKLVFGLPDADYQSLLSEAARRRGKPVSTMFLPFGAMPPHLCDRPWAERDLEISIFGNVGRELSAQHIRETVEESFRSYDSSMVSLETLIAVVNEILNNPTSGNVTLQLMKEFNLKAEDVLFDLRWQKLSVDVDSLIKRYRRLQIVRKLSGHKINAFGAGWDQLAGDIPGLVIHGSRKYEDQHEIFRRSRLGLNVDPNWDFGVHDRVFNTAVAGAVSLTQHNRFATSALPHAEACLCYAQNGDDIADVVAEHHGRLEEIALEGLKRTNSLHAWDQRILQVTEYLSS</sequence>
<dbReference type="Pfam" id="PF13524">
    <property type="entry name" value="Glyco_trans_1_2"/>
    <property type="match status" value="1"/>
</dbReference>
<accession>A0A5M6IV35</accession>
<gene>
    <name evidence="2" type="ORF">F1189_11535</name>
</gene>
<organism evidence="2 3">
    <name type="scientific">Rhodovastum atsumiense</name>
    <dbReference type="NCBI Taxonomy" id="504468"/>
    <lineage>
        <taxon>Bacteria</taxon>
        <taxon>Pseudomonadati</taxon>
        <taxon>Pseudomonadota</taxon>
        <taxon>Alphaproteobacteria</taxon>
        <taxon>Acetobacterales</taxon>
        <taxon>Acetobacteraceae</taxon>
        <taxon>Rhodovastum</taxon>
    </lineage>
</organism>
<evidence type="ECO:0000259" key="1">
    <source>
        <dbReference type="Pfam" id="PF13524"/>
    </source>
</evidence>
<dbReference type="AlphaFoldDB" id="A0A5M6IV35"/>
<dbReference type="EMBL" id="VWPK01000015">
    <property type="protein sequence ID" value="KAA5612081.1"/>
    <property type="molecule type" value="Genomic_DNA"/>
</dbReference>
<evidence type="ECO:0000313" key="3">
    <source>
        <dbReference type="Proteomes" id="UP000325255"/>
    </source>
</evidence>
<reference evidence="2 3" key="1">
    <citation type="submission" date="2019-09" db="EMBL/GenBank/DDBJ databases">
        <title>Genome sequence of Rhodovastum atsumiense, a diverse member of the Acetobacteraceae family of non-sulfur purple photosynthetic bacteria.</title>
        <authorList>
            <person name="Meyer T."/>
            <person name="Kyndt J."/>
        </authorList>
    </citation>
    <scope>NUCLEOTIDE SEQUENCE [LARGE SCALE GENOMIC DNA]</scope>
    <source>
        <strain evidence="2 3">DSM 21279</strain>
    </source>
</reference>
<proteinExistence type="predicted"/>
<dbReference type="InterPro" id="IPR055259">
    <property type="entry name" value="YkvP/CgeB_Glyco_trans-like"/>
</dbReference>
<comment type="caution">
    <text evidence="2">The sequence shown here is derived from an EMBL/GenBank/DDBJ whole genome shotgun (WGS) entry which is preliminary data.</text>
</comment>
<dbReference type="OrthoDB" id="5756516at2"/>
<evidence type="ECO:0000313" key="2">
    <source>
        <dbReference type="EMBL" id="KAA5612081.1"/>
    </source>
</evidence>
<protein>
    <recommendedName>
        <fullName evidence="1">Spore protein YkvP/CgeB glycosyl transferase-like domain-containing protein</fullName>
    </recommendedName>
</protein>
<dbReference type="RefSeq" id="WP_150040897.1">
    <property type="nucleotide sequence ID" value="NZ_OW485601.1"/>
</dbReference>
<feature type="domain" description="Spore protein YkvP/CgeB glycosyl transferase-like" evidence="1">
    <location>
        <begin position="254"/>
        <end position="390"/>
    </location>
</feature>